<feature type="domain" description="Glycosyltransferase subfamily 4-like N-terminal" evidence="3">
    <location>
        <begin position="19"/>
        <end position="171"/>
    </location>
</feature>
<gene>
    <name evidence="4" type="ORF">ACFS25_23390</name>
</gene>
<keyword evidence="5" id="KW-1185">Reference proteome</keyword>
<sequence>MVNVGFDAKWYFQGPPSGQVVVKNLVDLLIDRQLPFTLYLFVDDQYVEQARTLERENVKIIPIRARPNLLSNVFIIPYWIQKLKLDIVFFQNFACLWPLSVKKVVCVLDVLFLDYPEFFTKKEMMYFSPMRFLAQRADYLFTISKSEKNRFIKHQLGSDSNIDVLYLGINEKFKPLSEYSIEQVAEIEAKYNLPKRYILSVGRINIRKNLVNLIKALPFIKDKSIPLVIVGKADHKNVAIAPYVEQYQLQDRIQFTGFVPDEDLYIIYARSTLFCFPSYAEGFGFPPLEAMSCGVPAVVSDRTSLPEICGNAATYINPDEPEDIANKIDLLLYDDAYYQEKSRLSLLQSAGFTWDKAVDKIIVQIEIMAGLQASVFSN</sequence>
<proteinExistence type="predicted"/>
<dbReference type="SUPFAM" id="SSF53756">
    <property type="entry name" value="UDP-Glycosyltransferase/glycogen phosphorylase"/>
    <property type="match status" value="1"/>
</dbReference>
<dbReference type="PANTHER" id="PTHR46401">
    <property type="entry name" value="GLYCOSYLTRANSFERASE WBBK-RELATED"/>
    <property type="match status" value="1"/>
</dbReference>
<dbReference type="Pfam" id="PF13439">
    <property type="entry name" value="Glyco_transf_4"/>
    <property type="match status" value="1"/>
</dbReference>
<dbReference type="Proteomes" id="UP001597512">
    <property type="component" value="Unassembled WGS sequence"/>
</dbReference>
<organism evidence="4 5">
    <name type="scientific">Spirosoma flavum</name>
    <dbReference type="NCBI Taxonomy" id="2048557"/>
    <lineage>
        <taxon>Bacteria</taxon>
        <taxon>Pseudomonadati</taxon>
        <taxon>Bacteroidota</taxon>
        <taxon>Cytophagia</taxon>
        <taxon>Cytophagales</taxon>
        <taxon>Cytophagaceae</taxon>
        <taxon>Spirosoma</taxon>
    </lineage>
</organism>
<evidence type="ECO:0000259" key="2">
    <source>
        <dbReference type="Pfam" id="PF00534"/>
    </source>
</evidence>
<comment type="caution">
    <text evidence="4">The sequence shown here is derived from an EMBL/GenBank/DDBJ whole genome shotgun (WGS) entry which is preliminary data.</text>
</comment>
<dbReference type="Pfam" id="PF00534">
    <property type="entry name" value="Glycos_transf_1"/>
    <property type="match status" value="1"/>
</dbReference>
<dbReference type="InterPro" id="IPR001296">
    <property type="entry name" value="Glyco_trans_1"/>
</dbReference>
<dbReference type="PANTHER" id="PTHR46401:SF2">
    <property type="entry name" value="GLYCOSYLTRANSFERASE WBBK-RELATED"/>
    <property type="match status" value="1"/>
</dbReference>
<dbReference type="Gene3D" id="3.40.50.2000">
    <property type="entry name" value="Glycogen Phosphorylase B"/>
    <property type="match status" value="2"/>
</dbReference>
<evidence type="ECO:0000313" key="4">
    <source>
        <dbReference type="EMBL" id="MFD2936745.1"/>
    </source>
</evidence>
<dbReference type="InterPro" id="IPR028098">
    <property type="entry name" value="Glyco_trans_4-like_N"/>
</dbReference>
<evidence type="ECO:0000256" key="1">
    <source>
        <dbReference type="ARBA" id="ARBA00022679"/>
    </source>
</evidence>
<reference evidence="5" key="1">
    <citation type="journal article" date="2019" name="Int. J. Syst. Evol. Microbiol.">
        <title>The Global Catalogue of Microorganisms (GCM) 10K type strain sequencing project: providing services to taxonomists for standard genome sequencing and annotation.</title>
        <authorList>
            <consortium name="The Broad Institute Genomics Platform"/>
            <consortium name="The Broad Institute Genome Sequencing Center for Infectious Disease"/>
            <person name="Wu L."/>
            <person name="Ma J."/>
        </authorList>
    </citation>
    <scope>NUCLEOTIDE SEQUENCE [LARGE SCALE GENOMIC DNA]</scope>
    <source>
        <strain evidence="5">KCTC 52490</strain>
    </source>
</reference>
<feature type="domain" description="Glycosyl transferase family 1" evidence="2">
    <location>
        <begin position="191"/>
        <end position="337"/>
    </location>
</feature>
<evidence type="ECO:0000313" key="5">
    <source>
        <dbReference type="Proteomes" id="UP001597512"/>
    </source>
</evidence>
<evidence type="ECO:0000259" key="3">
    <source>
        <dbReference type="Pfam" id="PF13439"/>
    </source>
</evidence>
<protein>
    <submittedName>
        <fullName evidence="4">Glycosyltransferase family 4 protein</fullName>
    </submittedName>
</protein>
<dbReference type="EMBL" id="JBHUOM010000023">
    <property type="protein sequence ID" value="MFD2936745.1"/>
    <property type="molecule type" value="Genomic_DNA"/>
</dbReference>
<keyword evidence="1" id="KW-0808">Transferase</keyword>
<dbReference type="RefSeq" id="WP_381505827.1">
    <property type="nucleotide sequence ID" value="NZ_JBHUOM010000023.1"/>
</dbReference>
<dbReference type="CDD" id="cd03809">
    <property type="entry name" value="GT4_MtfB-like"/>
    <property type="match status" value="1"/>
</dbReference>
<name>A0ABW6AS57_9BACT</name>
<accession>A0ABW6AS57</accession>